<dbReference type="InterPro" id="IPR006710">
    <property type="entry name" value="Glyco_hydro_43"/>
</dbReference>
<dbReference type="GO" id="GO:0005975">
    <property type="term" value="P:carbohydrate metabolic process"/>
    <property type="evidence" value="ECO:0007669"/>
    <property type="project" value="InterPro"/>
</dbReference>
<dbReference type="OrthoDB" id="272289at2759"/>
<dbReference type="AlphaFoldDB" id="A0A8H5GC55"/>
<proteinExistence type="inferred from homology"/>
<evidence type="ECO:0000256" key="3">
    <source>
        <dbReference type="ARBA" id="ARBA00022801"/>
    </source>
</evidence>
<accession>A0A8H5GC55</accession>
<dbReference type="InterPro" id="IPR023296">
    <property type="entry name" value="Glyco_hydro_beta-prop_sf"/>
</dbReference>
<keyword evidence="4 5" id="KW-0326">Glycosidase</keyword>
<dbReference type="CDD" id="cd18820">
    <property type="entry name" value="GH43_LbAraf43-like"/>
    <property type="match status" value="1"/>
</dbReference>
<comment type="caution">
    <text evidence="7">The sequence shown here is derived from an EMBL/GenBank/DDBJ whole genome shotgun (WGS) entry which is preliminary data.</text>
</comment>
<evidence type="ECO:0000256" key="4">
    <source>
        <dbReference type="ARBA" id="ARBA00023295"/>
    </source>
</evidence>
<evidence type="ECO:0000313" key="8">
    <source>
        <dbReference type="Proteomes" id="UP000559027"/>
    </source>
</evidence>
<dbReference type="PANTHER" id="PTHR43817">
    <property type="entry name" value="GLYCOSYL HYDROLASE"/>
    <property type="match status" value="1"/>
</dbReference>
<protein>
    <submittedName>
        <fullName evidence="7">Uncharacterized protein</fullName>
    </submittedName>
</protein>
<comment type="similarity">
    <text evidence="1 5">Belongs to the glycosyl hydrolase 43 family.</text>
</comment>
<dbReference type="SUPFAM" id="SSF75005">
    <property type="entry name" value="Arabinanase/levansucrase/invertase"/>
    <property type="match status" value="1"/>
</dbReference>
<evidence type="ECO:0000256" key="5">
    <source>
        <dbReference type="RuleBase" id="RU361187"/>
    </source>
</evidence>
<dbReference type="Proteomes" id="UP000559027">
    <property type="component" value="Unassembled WGS sequence"/>
</dbReference>
<gene>
    <name evidence="7" type="ORF">D9756_002381</name>
</gene>
<reference evidence="7 8" key="1">
    <citation type="journal article" date="2020" name="ISME J.">
        <title>Uncovering the hidden diversity of litter-decomposition mechanisms in mushroom-forming fungi.</title>
        <authorList>
            <person name="Floudas D."/>
            <person name="Bentzer J."/>
            <person name="Ahren D."/>
            <person name="Johansson T."/>
            <person name="Persson P."/>
            <person name="Tunlid A."/>
        </authorList>
    </citation>
    <scope>NUCLEOTIDE SEQUENCE [LARGE SCALE GENOMIC DNA]</scope>
    <source>
        <strain evidence="7 8">CBS 146.42</strain>
    </source>
</reference>
<dbReference type="PANTHER" id="PTHR43817:SF1">
    <property type="entry name" value="HYDROLASE, FAMILY 43, PUTATIVE (AFU_ORTHOLOGUE AFUA_3G01660)-RELATED"/>
    <property type="match status" value="1"/>
</dbReference>
<sequence length="357" mass="39548">MMSRGQDRRSVRCCIYCYRNGELVFLHTVLTMFKHLVVFFVLALQGLLAAGFANPIKQTDGSDPFMVYHEGYYYLTTTTWTNIQITRATTVGGLKNGERKVVWTDSTASRCCNLWAPEIHWQPNEGAWYIYYSAGTSGTFDNQRLHALRGSSGTIWDSSWSYAGRLAIPNRDVWAIDGTVLVLGSTRYLVYSSWDGANQCLYISQMNSATSVGNTVKIATPQFSWEKVGANVNEGPAAIYHGGRTWIVFSASNCAGTGYKLGQLELTGSDPMNPSSWTKYSNPVFQSANGNFQPGHNGFFLSPTGNQIWMVYHANNVTPGTCDGNRYTLVQQVGWHTDGTPNFGTPRALSDNVPEPQ</sequence>
<evidence type="ECO:0000256" key="2">
    <source>
        <dbReference type="ARBA" id="ARBA00022729"/>
    </source>
</evidence>
<dbReference type="Gene3D" id="2.115.10.20">
    <property type="entry name" value="Glycosyl hydrolase domain, family 43"/>
    <property type="match status" value="1"/>
</dbReference>
<dbReference type="Pfam" id="PF04616">
    <property type="entry name" value="Glyco_hydro_43"/>
    <property type="match status" value="1"/>
</dbReference>
<dbReference type="GO" id="GO:0004553">
    <property type="term" value="F:hydrolase activity, hydrolyzing O-glycosyl compounds"/>
    <property type="evidence" value="ECO:0007669"/>
    <property type="project" value="InterPro"/>
</dbReference>
<keyword evidence="2" id="KW-0732">Signal</keyword>
<dbReference type="EMBL" id="JAACJO010000002">
    <property type="protein sequence ID" value="KAF5362282.1"/>
    <property type="molecule type" value="Genomic_DNA"/>
</dbReference>
<organism evidence="7 8">
    <name type="scientific">Leucocoprinus leucothites</name>
    <dbReference type="NCBI Taxonomy" id="201217"/>
    <lineage>
        <taxon>Eukaryota</taxon>
        <taxon>Fungi</taxon>
        <taxon>Dikarya</taxon>
        <taxon>Basidiomycota</taxon>
        <taxon>Agaricomycotina</taxon>
        <taxon>Agaricomycetes</taxon>
        <taxon>Agaricomycetidae</taxon>
        <taxon>Agaricales</taxon>
        <taxon>Agaricineae</taxon>
        <taxon>Agaricaceae</taxon>
        <taxon>Leucocoprinus</taxon>
    </lineage>
</organism>
<keyword evidence="3 5" id="KW-0378">Hydrolase</keyword>
<evidence type="ECO:0000313" key="7">
    <source>
        <dbReference type="EMBL" id="KAF5362282.1"/>
    </source>
</evidence>
<evidence type="ECO:0000256" key="6">
    <source>
        <dbReference type="SAM" id="MobiDB-lite"/>
    </source>
</evidence>
<evidence type="ECO:0000256" key="1">
    <source>
        <dbReference type="ARBA" id="ARBA00009865"/>
    </source>
</evidence>
<name>A0A8H5GC55_9AGAR</name>
<keyword evidence="8" id="KW-1185">Reference proteome</keyword>
<feature type="region of interest" description="Disordered" evidence="6">
    <location>
        <begin position="338"/>
        <end position="357"/>
    </location>
</feature>